<dbReference type="EMBL" id="DTKL01000057">
    <property type="protein sequence ID" value="HGY94768.1"/>
    <property type="molecule type" value="Genomic_DNA"/>
</dbReference>
<dbReference type="HAMAP" id="MF_01345_B">
    <property type="entry name" value="Ribosomal_uS17_B"/>
    <property type="match status" value="1"/>
</dbReference>
<feature type="compositionally biased region" description="Polar residues" evidence="8">
    <location>
        <begin position="1"/>
        <end position="12"/>
    </location>
</feature>
<protein>
    <recommendedName>
        <fullName evidence="6">Small ribosomal subunit protein uS17</fullName>
    </recommendedName>
</protein>
<dbReference type="PANTHER" id="PTHR10744:SF1">
    <property type="entry name" value="SMALL RIBOSOMAL SUBUNIT PROTEIN US17M"/>
    <property type="match status" value="1"/>
</dbReference>
<evidence type="ECO:0000256" key="3">
    <source>
        <dbReference type="ARBA" id="ARBA00022884"/>
    </source>
</evidence>
<dbReference type="GO" id="GO:0006412">
    <property type="term" value="P:translation"/>
    <property type="evidence" value="ECO:0007669"/>
    <property type="project" value="UniProtKB-UniRule"/>
</dbReference>
<proteinExistence type="inferred from homology"/>
<keyword evidence="5 6" id="KW-0687">Ribonucleoprotein</keyword>
<evidence type="ECO:0000313" key="9">
    <source>
        <dbReference type="EMBL" id="HGY94768.1"/>
    </source>
</evidence>
<organism evidence="9">
    <name type="scientific">Acidobacterium capsulatum</name>
    <dbReference type="NCBI Taxonomy" id="33075"/>
    <lineage>
        <taxon>Bacteria</taxon>
        <taxon>Pseudomonadati</taxon>
        <taxon>Acidobacteriota</taxon>
        <taxon>Terriglobia</taxon>
        <taxon>Terriglobales</taxon>
        <taxon>Acidobacteriaceae</taxon>
        <taxon>Acidobacterium</taxon>
    </lineage>
</organism>
<dbReference type="AlphaFoldDB" id="A0A7V5CTD0"/>
<dbReference type="GO" id="GO:0019843">
    <property type="term" value="F:rRNA binding"/>
    <property type="evidence" value="ECO:0007669"/>
    <property type="project" value="UniProtKB-UniRule"/>
</dbReference>
<accession>A0A7V5CTD0</accession>
<comment type="caution">
    <text evidence="9">The sequence shown here is derived from an EMBL/GenBank/DDBJ whole genome shotgun (WGS) entry which is preliminary data.</text>
</comment>
<name>A0A7V5CTD0_9BACT</name>
<dbReference type="CDD" id="cd00364">
    <property type="entry name" value="Ribosomal_uS17"/>
    <property type="match status" value="1"/>
</dbReference>
<comment type="function">
    <text evidence="6">One of the primary rRNA binding proteins, it binds specifically to the 5'-end of 16S ribosomal RNA.</text>
</comment>
<dbReference type="InterPro" id="IPR000266">
    <property type="entry name" value="Ribosomal_uS17"/>
</dbReference>
<sequence>MAETQNEVQAQSRRNEKVGQVVSTKMQKTIVVEVEMRKAHPKYKRIVRTSKKFYAHDPENSAHVGDMVRIRETRPLSKLKRWNLEEIVRRSSLVQDEPAARTK</sequence>
<evidence type="ECO:0000256" key="6">
    <source>
        <dbReference type="HAMAP-Rule" id="MF_01345"/>
    </source>
</evidence>
<comment type="similarity">
    <text evidence="1 6 7">Belongs to the universal ribosomal protein uS17 family.</text>
</comment>
<dbReference type="GO" id="GO:0003735">
    <property type="term" value="F:structural constituent of ribosome"/>
    <property type="evidence" value="ECO:0007669"/>
    <property type="project" value="UniProtKB-UniRule"/>
</dbReference>
<reference evidence="9" key="1">
    <citation type="journal article" date="2020" name="mSystems">
        <title>Genome- and Community-Level Interaction Insights into Carbon Utilization and Element Cycling Functions of Hydrothermarchaeota in Hydrothermal Sediment.</title>
        <authorList>
            <person name="Zhou Z."/>
            <person name="Liu Y."/>
            <person name="Xu W."/>
            <person name="Pan J."/>
            <person name="Luo Z.H."/>
            <person name="Li M."/>
        </authorList>
    </citation>
    <scope>NUCLEOTIDE SEQUENCE [LARGE SCALE GENOMIC DNA]</scope>
    <source>
        <strain evidence="9">SpSt-855</strain>
    </source>
</reference>
<dbReference type="GO" id="GO:0022627">
    <property type="term" value="C:cytosolic small ribosomal subunit"/>
    <property type="evidence" value="ECO:0007669"/>
    <property type="project" value="UniProtKB-UniRule"/>
</dbReference>
<keyword evidence="2 6" id="KW-0699">rRNA-binding</keyword>
<dbReference type="PANTHER" id="PTHR10744">
    <property type="entry name" value="40S RIBOSOMAL PROTEIN S11 FAMILY MEMBER"/>
    <property type="match status" value="1"/>
</dbReference>
<dbReference type="PROSITE" id="PS00056">
    <property type="entry name" value="RIBOSOMAL_S17"/>
    <property type="match status" value="1"/>
</dbReference>
<evidence type="ECO:0000256" key="5">
    <source>
        <dbReference type="ARBA" id="ARBA00023274"/>
    </source>
</evidence>
<keyword evidence="3 6" id="KW-0694">RNA-binding</keyword>
<dbReference type="NCBIfam" id="NF004123">
    <property type="entry name" value="PRK05610.1"/>
    <property type="match status" value="1"/>
</dbReference>
<evidence type="ECO:0000256" key="1">
    <source>
        <dbReference type="ARBA" id="ARBA00010254"/>
    </source>
</evidence>
<evidence type="ECO:0000256" key="8">
    <source>
        <dbReference type="SAM" id="MobiDB-lite"/>
    </source>
</evidence>
<feature type="region of interest" description="Disordered" evidence="8">
    <location>
        <begin position="1"/>
        <end position="22"/>
    </location>
</feature>
<comment type="subunit">
    <text evidence="6">Part of the 30S ribosomal subunit.</text>
</comment>
<dbReference type="InterPro" id="IPR019979">
    <property type="entry name" value="Ribosomal_uS17_CS"/>
</dbReference>
<gene>
    <name evidence="6 9" type="primary">rpsQ</name>
    <name evidence="9" type="ORF">ENW50_08830</name>
</gene>
<dbReference type="SUPFAM" id="SSF50249">
    <property type="entry name" value="Nucleic acid-binding proteins"/>
    <property type="match status" value="1"/>
</dbReference>
<dbReference type="Gene3D" id="2.40.50.140">
    <property type="entry name" value="Nucleic acid-binding proteins"/>
    <property type="match status" value="1"/>
</dbReference>
<dbReference type="Pfam" id="PF00366">
    <property type="entry name" value="Ribosomal_S17"/>
    <property type="match status" value="1"/>
</dbReference>
<dbReference type="NCBIfam" id="TIGR03635">
    <property type="entry name" value="uS17_bact"/>
    <property type="match status" value="1"/>
</dbReference>
<evidence type="ECO:0000256" key="7">
    <source>
        <dbReference type="RuleBase" id="RU003872"/>
    </source>
</evidence>
<evidence type="ECO:0000256" key="2">
    <source>
        <dbReference type="ARBA" id="ARBA00022730"/>
    </source>
</evidence>
<dbReference type="PRINTS" id="PR00973">
    <property type="entry name" value="RIBOSOMALS17"/>
</dbReference>
<evidence type="ECO:0000256" key="4">
    <source>
        <dbReference type="ARBA" id="ARBA00022980"/>
    </source>
</evidence>
<dbReference type="OMA" id="HPMYGKF"/>
<keyword evidence="4 6" id="KW-0689">Ribosomal protein</keyword>
<dbReference type="InterPro" id="IPR012340">
    <property type="entry name" value="NA-bd_OB-fold"/>
</dbReference>
<dbReference type="InterPro" id="IPR019984">
    <property type="entry name" value="Ribosomal_uS17_bact/chlr"/>
</dbReference>